<dbReference type="AlphaFoldDB" id="A0AAD7MV78"/>
<name>A0AAD7MV78_9AGAR</name>
<gene>
    <name evidence="1" type="ORF">B0H16DRAFT_1468056</name>
</gene>
<proteinExistence type="predicted"/>
<organism evidence="1 2">
    <name type="scientific">Mycena metata</name>
    <dbReference type="NCBI Taxonomy" id="1033252"/>
    <lineage>
        <taxon>Eukaryota</taxon>
        <taxon>Fungi</taxon>
        <taxon>Dikarya</taxon>
        <taxon>Basidiomycota</taxon>
        <taxon>Agaricomycotina</taxon>
        <taxon>Agaricomycetes</taxon>
        <taxon>Agaricomycetidae</taxon>
        <taxon>Agaricales</taxon>
        <taxon>Marasmiineae</taxon>
        <taxon>Mycenaceae</taxon>
        <taxon>Mycena</taxon>
    </lineage>
</organism>
<dbReference type="EMBL" id="JARKIB010000138">
    <property type="protein sequence ID" value="KAJ7733462.1"/>
    <property type="molecule type" value="Genomic_DNA"/>
</dbReference>
<evidence type="ECO:0000313" key="1">
    <source>
        <dbReference type="EMBL" id="KAJ7733462.1"/>
    </source>
</evidence>
<dbReference type="Proteomes" id="UP001215598">
    <property type="component" value="Unassembled WGS sequence"/>
</dbReference>
<comment type="caution">
    <text evidence="1">The sequence shown here is derived from an EMBL/GenBank/DDBJ whole genome shotgun (WGS) entry which is preliminary data.</text>
</comment>
<accession>A0AAD7MV78</accession>
<evidence type="ECO:0000313" key="2">
    <source>
        <dbReference type="Proteomes" id="UP001215598"/>
    </source>
</evidence>
<reference evidence="1" key="1">
    <citation type="submission" date="2023-03" db="EMBL/GenBank/DDBJ databases">
        <title>Massive genome expansion in bonnet fungi (Mycena s.s.) driven by repeated elements and novel gene families across ecological guilds.</title>
        <authorList>
            <consortium name="Lawrence Berkeley National Laboratory"/>
            <person name="Harder C.B."/>
            <person name="Miyauchi S."/>
            <person name="Viragh M."/>
            <person name="Kuo A."/>
            <person name="Thoen E."/>
            <person name="Andreopoulos B."/>
            <person name="Lu D."/>
            <person name="Skrede I."/>
            <person name="Drula E."/>
            <person name="Henrissat B."/>
            <person name="Morin E."/>
            <person name="Kohler A."/>
            <person name="Barry K."/>
            <person name="LaButti K."/>
            <person name="Morin E."/>
            <person name="Salamov A."/>
            <person name="Lipzen A."/>
            <person name="Mereny Z."/>
            <person name="Hegedus B."/>
            <person name="Baldrian P."/>
            <person name="Stursova M."/>
            <person name="Weitz H."/>
            <person name="Taylor A."/>
            <person name="Grigoriev I.V."/>
            <person name="Nagy L.G."/>
            <person name="Martin F."/>
            <person name="Kauserud H."/>
        </authorList>
    </citation>
    <scope>NUCLEOTIDE SEQUENCE</scope>
    <source>
        <strain evidence="1">CBHHK182m</strain>
    </source>
</reference>
<sequence>MSANLSLSLSNSGAGVLSFAFPFPFPPITPWMAARRFTEPGLRTGDAGEEGPDLGLTWLGGCFGVTWTAEVRSTGGLRAGSLRGQSRRGGELNAGRLRGRTGKLSAGRLRGGSRSGKNLSTRRLHGGGCNGGSRILSGLNHRILGGLNHCEPLAGCLLAVLLLLLLLLEVPLLSNGLLFRVQFVQAPGNEEGLPIIVGGKEFSGIGGSETSILGEGGFEAVVQYLPATHSEVQVAGGRQRDDNRLGLDDLKRDTMVVFPRAASFVPGRLGCLFGAIKSATATLHTSARETKGLTGNGQ</sequence>
<keyword evidence="2" id="KW-1185">Reference proteome</keyword>
<protein>
    <submittedName>
        <fullName evidence="1">Uncharacterized protein</fullName>
    </submittedName>
</protein>